<keyword evidence="11" id="KW-1185">Reference proteome</keyword>
<feature type="domain" description="Mechanosensitive ion channel transmembrane helices 2/3" evidence="9">
    <location>
        <begin position="321"/>
        <end position="360"/>
    </location>
</feature>
<dbReference type="Proteomes" id="UP001204953">
    <property type="component" value="Unassembled WGS sequence"/>
</dbReference>
<dbReference type="RefSeq" id="WP_254012146.1">
    <property type="nucleotide sequence ID" value="NZ_JAMZMM010000110.1"/>
</dbReference>
<dbReference type="InterPro" id="IPR023408">
    <property type="entry name" value="MscS_beta-dom_sf"/>
</dbReference>
<feature type="transmembrane region" description="Helical" evidence="7">
    <location>
        <begin position="58"/>
        <end position="79"/>
    </location>
</feature>
<evidence type="ECO:0000259" key="9">
    <source>
        <dbReference type="Pfam" id="PF21088"/>
    </source>
</evidence>
<feature type="transmembrane region" description="Helical" evidence="7">
    <location>
        <begin position="271"/>
        <end position="292"/>
    </location>
</feature>
<evidence type="ECO:0000256" key="3">
    <source>
        <dbReference type="ARBA" id="ARBA00022475"/>
    </source>
</evidence>
<feature type="transmembrane region" description="Helical" evidence="7">
    <location>
        <begin position="316"/>
        <end position="337"/>
    </location>
</feature>
<dbReference type="InterPro" id="IPR011014">
    <property type="entry name" value="MscS_channel_TM-2"/>
</dbReference>
<proteinExistence type="inferred from homology"/>
<feature type="transmembrane region" description="Helical" evidence="7">
    <location>
        <begin position="193"/>
        <end position="221"/>
    </location>
</feature>
<reference evidence="10" key="1">
    <citation type="submission" date="2022-06" db="EMBL/GenBank/DDBJ databases">
        <title>New cyanobacteria of genus Symplocastrum in benthos of Lake Baikal.</title>
        <authorList>
            <person name="Sorokovikova E."/>
            <person name="Tikhonova I."/>
            <person name="Krasnopeev A."/>
            <person name="Evseev P."/>
            <person name="Gladkikh A."/>
            <person name="Belykh O."/>
        </authorList>
    </citation>
    <scope>NUCLEOTIDE SEQUENCE</scope>
    <source>
        <strain evidence="10">BBK-W-15</strain>
    </source>
</reference>
<evidence type="ECO:0000256" key="2">
    <source>
        <dbReference type="ARBA" id="ARBA00008017"/>
    </source>
</evidence>
<dbReference type="AlphaFoldDB" id="A0AAE3KSD5"/>
<evidence type="ECO:0000256" key="6">
    <source>
        <dbReference type="ARBA" id="ARBA00023136"/>
    </source>
</evidence>
<feature type="transmembrane region" description="Helical" evidence="7">
    <location>
        <begin position="99"/>
        <end position="121"/>
    </location>
</feature>
<keyword evidence="3" id="KW-1003">Cell membrane</keyword>
<dbReference type="Pfam" id="PF00924">
    <property type="entry name" value="MS_channel_2nd"/>
    <property type="match status" value="1"/>
</dbReference>
<dbReference type="SUPFAM" id="SSF50182">
    <property type="entry name" value="Sm-like ribonucleoproteins"/>
    <property type="match status" value="1"/>
</dbReference>
<dbReference type="PANTHER" id="PTHR30460:SF0">
    <property type="entry name" value="MODERATE CONDUCTANCE MECHANOSENSITIVE CHANNEL YBIO"/>
    <property type="match status" value="1"/>
</dbReference>
<evidence type="ECO:0000256" key="5">
    <source>
        <dbReference type="ARBA" id="ARBA00022989"/>
    </source>
</evidence>
<feature type="transmembrane region" description="Helical" evidence="7">
    <location>
        <begin position="242"/>
        <end position="259"/>
    </location>
</feature>
<sequence length="527" mass="59306">MNISNNILIIGGEIGIILLGLLIINWLSYIGLKLISKAAWIKGHSDRILSIYRFIRRCLIGIGFLSCLSVIGVNGILIYQGKNLSQVHLELLRRIPIQFWVTLATALLKSVSLFMIVKLSLPSLNRGLDKICDPLVKLEQLSEYQEDVHSAFKRVKNILNNSIWLGTAILAISFFQVSAIIIEYLFIGLQVYLTVAFGLVFVGISSVSIDILNTIILNYATAKDKLTLYHRFSHLWPVFKKCLNGVIYIAIVALLAQEIKLAWLTNYSNKIISIVAILLISSLIIEVVEIVLEELLIGDKNLTEFQKKRRLTLHPLLRNSLKYFVYFSVGVAILKIFGIDPTAILAGAGIVGIAVGLGAQNLINDIVCGFLILFENYYLVGDYIKFSGTDEESLEGIVEAIELRTTQLRHPDGQLQIVRNGNINSIINYSKEYVYAKVEISIPYDSNLDMIYEMLEKVGKQLKMESPDILEVTQVDGLEEFGKTSLLIRTITKVKPGKHIELQRLLRRMFKETFDAQKIRIASDDDD</sequence>
<dbReference type="SUPFAM" id="SSF82689">
    <property type="entry name" value="Mechanosensitive channel protein MscS (YggB), C-terminal domain"/>
    <property type="match status" value="1"/>
</dbReference>
<dbReference type="EMBL" id="JAMZMM010000110">
    <property type="protein sequence ID" value="MCP2729362.1"/>
    <property type="molecule type" value="Genomic_DNA"/>
</dbReference>
<keyword evidence="5 7" id="KW-1133">Transmembrane helix</keyword>
<feature type="transmembrane region" description="Helical" evidence="7">
    <location>
        <begin position="6"/>
        <end position="27"/>
    </location>
</feature>
<dbReference type="SUPFAM" id="SSF82861">
    <property type="entry name" value="Mechanosensitive channel protein MscS (YggB), transmembrane region"/>
    <property type="match status" value="1"/>
</dbReference>
<evidence type="ECO:0000313" key="10">
    <source>
        <dbReference type="EMBL" id="MCP2729362.1"/>
    </source>
</evidence>
<accession>A0AAE3KSD5</accession>
<dbReference type="GO" id="GO:0005886">
    <property type="term" value="C:plasma membrane"/>
    <property type="evidence" value="ECO:0007669"/>
    <property type="project" value="UniProtKB-SubCell"/>
</dbReference>
<dbReference type="PANTHER" id="PTHR30460">
    <property type="entry name" value="MODERATE CONDUCTANCE MECHANOSENSITIVE CHANNEL YBIO"/>
    <property type="match status" value="1"/>
</dbReference>
<evidence type="ECO:0000256" key="1">
    <source>
        <dbReference type="ARBA" id="ARBA00004651"/>
    </source>
</evidence>
<feature type="transmembrane region" description="Helical" evidence="7">
    <location>
        <begin position="163"/>
        <end position="187"/>
    </location>
</feature>
<name>A0AAE3KSD5_9CYAN</name>
<evidence type="ECO:0000259" key="8">
    <source>
        <dbReference type="Pfam" id="PF00924"/>
    </source>
</evidence>
<keyword evidence="6 7" id="KW-0472">Membrane</keyword>
<comment type="subcellular location">
    <subcellularLocation>
        <location evidence="1">Cell membrane</location>
        <topology evidence="1">Multi-pass membrane protein</topology>
    </subcellularLocation>
</comment>
<dbReference type="Gene3D" id="2.30.30.60">
    <property type="match status" value="1"/>
</dbReference>
<dbReference type="InterPro" id="IPR045276">
    <property type="entry name" value="YbiO_bact"/>
</dbReference>
<comment type="caution">
    <text evidence="10">The sequence shown here is derived from an EMBL/GenBank/DDBJ whole genome shotgun (WGS) entry which is preliminary data.</text>
</comment>
<dbReference type="Pfam" id="PF21088">
    <property type="entry name" value="MS_channel_1st"/>
    <property type="match status" value="1"/>
</dbReference>
<dbReference type="Gene3D" id="3.30.70.100">
    <property type="match status" value="1"/>
</dbReference>
<gene>
    <name evidence="10" type="ORF">NJ959_12950</name>
</gene>
<organism evidence="10 11">
    <name type="scientific">Limnofasciculus baicalensis BBK-W-15</name>
    <dbReference type="NCBI Taxonomy" id="2699891"/>
    <lineage>
        <taxon>Bacteria</taxon>
        <taxon>Bacillati</taxon>
        <taxon>Cyanobacteriota</taxon>
        <taxon>Cyanophyceae</taxon>
        <taxon>Coleofasciculales</taxon>
        <taxon>Coleofasciculaceae</taxon>
        <taxon>Limnofasciculus</taxon>
        <taxon>Limnofasciculus baicalensis</taxon>
    </lineage>
</organism>
<dbReference type="InterPro" id="IPR006685">
    <property type="entry name" value="MscS_channel_2nd"/>
</dbReference>
<evidence type="ECO:0000313" key="11">
    <source>
        <dbReference type="Proteomes" id="UP001204953"/>
    </source>
</evidence>
<feature type="transmembrane region" description="Helical" evidence="7">
    <location>
        <begin position="343"/>
        <end position="363"/>
    </location>
</feature>
<dbReference type="InterPro" id="IPR011066">
    <property type="entry name" value="MscS_channel_C_sf"/>
</dbReference>
<evidence type="ECO:0000256" key="4">
    <source>
        <dbReference type="ARBA" id="ARBA00022692"/>
    </source>
</evidence>
<evidence type="ECO:0000256" key="7">
    <source>
        <dbReference type="SAM" id="Phobius"/>
    </source>
</evidence>
<dbReference type="Gene3D" id="1.10.287.1260">
    <property type="match status" value="1"/>
</dbReference>
<dbReference type="InterPro" id="IPR010920">
    <property type="entry name" value="LSM_dom_sf"/>
</dbReference>
<keyword evidence="4 7" id="KW-0812">Transmembrane</keyword>
<protein>
    <submittedName>
        <fullName evidence="10">Mechanosensitive ion channel family protein</fullName>
    </submittedName>
</protein>
<feature type="domain" description="Mechanosensitive ion channel MscS" evidence="8">
    <location>
        <begin position="361"/>
        <end position="431"/>
    </location>
</feature>
<comment type="similarity">
    <text evidence="2">Belongs to the MscS (TC 1.A.23) family.</text>
</comment>
<dbReference type="GO" id="GO:0008381">
    <property type="term" value="F:mechanosensitive monoatomic ion channel activity"/>
    <property type="evidence" value="ECO:0007669"/>
    <property type="project" value="InterPro"/>
</dbReference>
<dbReference type="InterPro" id="IPR049142">
    <property type="entry name" value="MS_channel_1st"/>
</dbReference>